<keyword evidence="4 10" id="KW-1133">Transmembrane helix</keyword>
<evidence type="ECO:0000256" key="10">
    <source>
        <dbReference type="SAM" id="Phobius"/>
    </source>
</evidence>
<sequence>MNTTLASMVLIISPSKRIHEYYGRFVEGQETLFRAYYWYLFATTVLLKIPTVCGNALILMYFARFRRLRREKPFILVCNLALADLLVGLVALPMEIASKTSYVFPSSPKFIWKVCLIYSTSA</sequence>
<dbReference type="GO" id="GO:0005886">
    <property type="term" value="C:plasma membrane"/>
    <property type="evidence" value="ECO:0007669"/>
    <property type="project" value="UniProtKB-SubCell"/>
</dbReference>
<organism evidence="12 13">
    <name type="scientific">Dreissena polymorpha</name>
    <name type="common">Zebra mussel</name>
    <name type="synonym">Mytilus polymorpha</name>
    <dbReference type="NCBI Taxonomy" id="45954"/>
    <lineage>
        <taxon>Eukaryota</taxon>
        <taxon>Metazoa</taxon>
        <taxon>Spiralia</taxon>
        <taxon>Lophotrochozoa</taxon>
        <taxon>Mollusca</taxon>
        <taxon>Bivalvia</taxon>
        <taxon>Autobranchia</taxon>
        <taxon>Heteroconchia</taxon>
        <taxon>Euheterodonta</taxon>
        <taxon>Imparidentia</taxon>
        <taxon>Neoheterodontei</taxon>
        <taxon>Myida</taxon>
        <taxon>Dreissenoidea</taxon>
        <taxon>Dreissenidae</taxon>
        <taxon>Dreissena</taxon>
    </lineage>
</organism>
<evidence type="ECO:0000256" key="9">
    <source>
        <dbReference type="ARBA" id="ARBA00023224"/>
    </source>
</evidence>
<evidence type="ECO:0000313" key="13">
    <source>
        <dbReference type="Proteomes" id="UP000828390"/>
    </source>
</evidence>
<reference evidence="12" key="1">
    <citation type="journal article" date="2019" name="bioRxiv">
        <title>The Genome of the Zebra Mussel, Dreissena polymorpha: A Resource for Invasive Species Research.</title>
        <authorList>
            <person name="McCartney M.A."/>
            <person name="Auch B."/>
            <person name="Kono T."/>
            <person name="Mallez S."/>
            <person name="Zhang Y."/>
            <person name="Obille A."/>
            <person name="Becker A."/>
            <person name="Abrahante J.E."/>
            <person name="Garbe J."/>
            <person name="Badalamenti J.P."/>
            <person name="Herman A."/>
            <person name="Mangelson H."/>
            <person name="Liachko I."/>
            <person name="Sullivan S."/>
            <person name="Sone E.D."/>
            <person name="Koren S."/>
            <person name="Silverstein K.A.T."/>
            <person name="Beckman K.B."/>
            <person name="Gohl D.M."/>
        </authorList>
    </citation>
    <scope>NUCLEOTIDE SEQUENCE</scope>
    <source>
        <strain evidence="12">Duluth1</strain>
        <tissue evidence="12">Whole animal</tissue>
    </source>
</reference>
<evidence type="ECO:0000313" key="12">
    <source>
        <dbReference type="EMBL" id="KAH3872970.1"/>
    </source>
</evidence>
<dbReference type="Gene3D" id="1.20.1070.10">
    <property type="entry name" value="Rhodopsin 7-helix transmembrane proteins"/>
    <property type="match status" value="1"/>
</dbReference>
<keyword evidence="2" id="KW-1003">Cell membrane</keyword>
<feature type="transmembrane region" description="Helical" evidence="10">
    <location>
        <begin position="74"/>
        <end position="94"/>
    </location>
</feature>
<name>A0A9D4RNN4_DREPO</name>
<keyword evidence="9" id="KW-0807">Transducer</keyword>
<dbReference type="PANTHER" id="PTHR24246">
    <property type="entry name" value="OLFACTORY RECEPTOR AND ADENOSINE RECEPTOR"/>
    <property type="match status" value="1"/>
</dbReference>
<keyword evidence="5" id="KW-0297">G-protein coupled receptor</keyword>
<dbReference type="AlphaFoldDB" id="A0A9D4RNN4"/>
<evidence type="ECO:0000256" key="2">
    <source>
        <dbReference type="ARBA" id="ARBA00022475"/>
    </source>
</evidence>
<comment type="subcellular location">
    <subcellularLocation>
        <location evidence="1">Cell membrane</location>
        <topology evidence="1">Multi-pass membrane protein</topology>
    </subcellularLocation>
</comment>
<keyword evidence="7" id="KW-0675">Receptor</keyword>
<dbReference type="Pfam" id="PF00001">
    <property type="entry name" value="7tm_1"/>
    <property type="match status" value="1"/>
</dbReference>
<gene>
    <name evidence="12" type="ORF">DPMN_036194</name>
</gene>
<dbReference type="EMBL" id="JAIWYP010000002">
    <property type="protein sequence ID" value="KAH3872970.1"/>
    <property type="molecule type" value="Genomic_DNA"/>
</dbReference>
<protein>
    <recommendedName>
        <fullName evidence="11">G-protein coupled receptors family 1 profile domain-containing protein</fullName>
    </recommendedName>
</protein>
<dbReference type="InterPro" id="IPR017452">
    <property type="entry name" value="GPCR_Rhodpsn_7TM"/>
</dbReference>
<feature type="transmembrane region" description="Helical" evidence="10">
    <location>
        <begin position="36"/>
        <end position="62"/>
    </location>
</feature>
<dbReference type="GO" id="GO:0004930">
    <property type="term" value="F:G protein-coupled receptor activity"/>
    <property type="evidence" value="ECO:0007669"/>
    <property type="project" value="UniProtKB-KW"/>
</dbReference>
<evidence type="ECO:0000256" key="8">
    <source>
        <dbReference type="ARBA" id="ARBA00023180"/>
    </source>
</evidence>
<dbReference type="PROSITE" id="PS50262">
    <property type="entry name" value="G_PROTEIN_RECEP_F1_2"/>
    <property type="match status" value="1"/>
</dbReference>
<keyword evidence="6 10" id="KW-0472">Membrane</keyword>
<evidence type="ECO:0000256" key="7">
    <source>
        <dbReference type="ARBA" id="ARBA00023170"/>
    </source>
</evidence>
<reference evidence="12" key="2">
    <citation type="submission" date="2020-11" db="EMBL/GenBank/DDBJ databases">
        <authorList>
            <person name="McCartney M.A."/>
            <person name="Auch B."/>
            <person name="Kono T."/>
            <person name="Mallez S."/>
            <person name="Becker A."/>
            <person name="Gohl D.M."/>
            <person name="Silverstein K.A.T."/>
            <person name="Koren S."/>
            <person name="Bechman K.B."/>
            <person name="Herman A."/>
            <person name="Abrahante J.E."/>
            <person name="Garbe J."/>
        </authorList>
    </citation>
    <scope>NUCLEOTIDE SEQUENCE</scope>
    <source>
        <strain evidence="12">Duluth1</strain>
        <tissue evidence="12">Whole animal</tissue>
    </source>
</reference>
<feature type="domain" description="G-protein coupled receptors family 1 profile" evidence="11">
    <location>
        <begin position="54"/>
        <end position="122"/>
    </location>
</feature>
<evidence type="ECO:0000256" key="5">
    <source>
        <dbReference type="ARBA" id="ARBA00023040"/>
    </source>
</evidence>
<keyword evidence="8" id="KW-0325">Glycoprotein</keyword>
<evidence type="ECO:0000256" key="4">
    <source>
        <dbReference type="ARBA" id="ARBA00022989"/>
    </source>
</evidence>
<keyword evidence="3 10" id="KW-0812">Transmembrane</keyword>
<dbReference type="PANTHER" id="PTHR24246:SF27">
    <property type="entry name" value="ADENOSINE RECEPTOR, ISOFORM A"/>
    <property type="match status" value="1"/>
</dbReference>
<evidence type="ECO:0000259" key="11">
    <source>
        <dbReference type="PROSITE" id="PS50262"/>
    </source>
</evidence>
<evidence type="ECO:0000256" key="3">
    <source>
        <dbReference type="ARBA" id="ARBA00022692"/>
    </source>
</evidence>
<evidence type="ECO:0000256" key="6">
    <source>
        <dbReference type="ARBA" id="ARBA00023136"/>
    </source>
</evidence>
<dbReference type="SUPFAM" id="SSF81321">
    <property type="entry name" value="Family A G protein-coupled receptor-like"/>
    <property type="match status" value="1"/>
</dbReference>
<keyword evidence="13" id="KW-1185">Reference proteome</keyword>
<dbReference type="Proteomes" id="UP000828390">
    <property type="component" value="Unassembled WGS sequence"/>
</dbReference>
<dbReference type="InterPro" id="IPR000276">
    <property type="entry name" value="GPCR_Rhodpsn"/>
</dbReference>
<comment type="caution">
    <text evidence="12">The sequence shown here is derived from an EMBL/GenBank/DDBJ whole genome shotgun (WGS) entry which is preliminary data.</text>
</comment>
<accession>A0A9D4RNN4</accession>
<proteinExistence type="predicted"/>
<evidence type="ECO:0000256" key="1">
    <source>
        <dbReference type="ARBA" id="ARBA00004651"/>
    </source>
</evidence>